<sequence length="165" mass="16867">MKNFNNKSEDCIMFKNILFSMMFLVSSVLANTLGLEDNGDGTWNVSYSSEDIIAGFQFNVDGATINSVSGGDATASGFMISSNATTVIGFSLTGGTISAGDGTLVALDLSGTPTGLSGIVVSDPSGNAIDFTYDSGDISGCTDMDACNYNADATADDGSCDYGAM</sequence>
<feature type="non-terminal residue" evidence="1">
    <location>
        <position position="165"/>
    </location>
</feature>
<gene>
    <name evidence="1" type="ORF">METZ01_LOCUS296723</name>
</gene>
<proteinExistence type="predicted"/>
<dbReference type="AlphaFoldDB" id="A0A382M4P3"/>
<protein>
    <submittedName>
        <fullName evidence="1">Uncharacterized protein</fullName>
    </submittedName>
</protein>
<reference evidence="1" key="1">
    <citation type="submission" date="2018-05" db="EMBL/GenBank/DDBJ databases">
        <authorList>
            <person name="Lanie J.A."/>
            <person name="Ng W.-L."/>
            <person name="Kazmierczak K.M."/>
            <person name="Andrzejewski T.M."/>
            <person name="Davidsen T.M."/>
            <person name="Wayne K.J."/>
            <person name="Tettelin H."/>
            <person name="Glass J.I."/>
            <person name="Rusch D."/>
            <person name="Podicherti R."/>
            <person name="Tsui H.-C.T."/>
            <person name="Winkler M.E."/>
        </authorList>
    </citation>
    <scope>NUCLEOTIDE SEQUENCE</scope>
</reference>
<dbReference type="EMBL" id="UINC01091249">
    <property type="protein sequence ID" value="SVC43869.1"/>
    <property type="molecule type" value="Genomic_DNA"/>
</dbReference>
<organism evidence="1">
    <name type="scientific">marine metagenome</name>
    <dbReference type="NCBI Taxonomy" id="408172"/>
    <lineage>
        <taxon>unclassified sequences</taxon>
        <taxon>metagenomes</taxon>
        <taxon>ecological metagenomes</taxon>
    </lineage>
</organism>
<evidence type="ECO:0000313" key="1">
    <source>
        <dbReference type="EMBL" id="SVC43869.1"/>
    </source>
</evidence>
<name>A0A382M4P3_9ZZZZ</name>
<accession>A0A382M4P3</accession>